<organism evidence="7 8">
    <name type="scientific">Laodelphax striatellus</name>
    <name type="common">Small brown planthopper</name>
    <name type="synonym">Delphax striatella</name>
    <dbReference type="NCBI Taxonomy" id="195883"/>
    <lineage>
        <taxon>Eukaryota</taxon>
        <taxon>Metazoa</taxon>
        <taxon>Ecdysozoa</taxon>
        <taxon>Arthropoda</taxon>
        <taxon>Hexapoda</taxon>
        <taxon>Insecta</taxon>
        <taxon>Pterygota</taxon>
        <taxon>Neoptera</taxon>
        <taxon>Paraneoptera</taxon>
        <taxon>Hemiptera</taxon>
        <taxon>Auchenorrhyncha</taxon>
        <taxon>Fulgoroidea</taxon>
        <taxon>Delphacidae</taxon>
        <taxon>Criomorphinae</taxon>
        <taxon>Laodelphax</taxon>
    </lineage>
</organism>
<sequence length="346" mass="38401">MENIYTSRVHGFPGNWTASLVGNGWATTSTVLSRGVAVMMPQEGLLSLVAVLGSSLSLVALVFAFITYSLFSDLRSVSGTTLMNLLAALFMTQLLYVVGVGGIQDTELCVSLSFSLQYLHLTVFAWVTALSHDLCRTLRRNVHVEPPPTERAVGAVFACYSLLCWGTPLALLAAAYLHRLQPPPQPTPTDNHFLKQYNCWFLEKDIQLLYYLLPVAILLLMQLYWLAKGAALTRDAPSLQMEPRRREKVKRRRRMQIVLYLKIIALLTAVCISGAVASFTGWNAAWIIFNIGHSVQGITVALTVTCNCRIIGLYARSIKRRQKTLLAVSRSNNTQIISWSPVPDTV</sequence>
<name>A0A482XD17_LAOST</name>
<feature type="transmembrane region" description="Helical" evidence="5">
    <location>
        <begin position="83"/>
        <end position="104"/>
    </location>
</feature>
<feature type="transmembrane region" description="Helical" evidence="5">
    <location>
        <begin position="257"/>
        <end position="289"/>
    </location>
</feature>
<protein>
    <recommendedName>
        <fullName evidence="6">G-protein coupled receptors family 2 profile 2 domain-containing protein</fullName>
    </recommendedName>
</protein>
<dbReference type="EMBL" id="QKKF02012624">
    <property type="protein sequence ID" value="RZF43587.1"/>
    <property type="molecule type" value="Genomic_DNA"/>
</dbReference>
<dbReference type="InterPro" id="IPR053231">
    <property type="entry name" value="GPCR_LN-TM7"/>
</dbReference>
<dbReference type="GO" id="GO:0004930">
    <property type="term" value="F:G protein-coupled receptor activity"/>
    <property type="evidence" value="ECO:0007669"/>
    <property type="project" value="InterPro"/>
</dbReference>
<keyword evidence="8" id="KW-1185">Reference proteome</keyword>
<dbReference type="Gene3D" id="1.20.1070.10">
    <property type="entry name" value="Rhodopsin 7-helix transmembrane proteins"/>
    <property type="match status" value="1"/>
</dbReference>
<evidence type="ECO:0000256" key="5">
    <source>
        <dbReference type="SAM" id="Phobius"/>
    </source>
</evidence>
<dbReference type="Pfam" id="PF00002">
    <property type="entry name" value="7tm_2"/>
    <property type="match status" value="1"/>
</dbReference>
<dbReference type="GO" id="GO:0016020">
    <property type="term" value="C:membrane"/>
    <property type="evidence" value="ECO:0007669"/>
    <property type="project" value="UniProtKB-SubCell"/>
</dbReference>
<accession>A0A482XD17</accession>
<dbReference type="InterPro" id="IPR000832">
    <property type="entry name" value="GPCR_2_secretin-like"/>
</dbReference>
<feature type="transmembrane region" description="Helical" evidence="5">
    <location>
        <begin position="295"/>
        <end position="315"/>
    </location>
</feature>
<dbReference type="AlphaFoldDB" id="A0A482XD17"/>
<dbReference type="GO" id="GO:0007166">
    <property type="term" value="P:cell surface receptor signaling pathway"/>
    <property type="evidence" value="ECO:0007669"/>
    <property type="project" value="InterPro"/>
</dbReference>
<dbReference type="InterPro" id="IPR017981">
    <property type="entry name" value="GPCR_2-like_7TM"/>
</dbReference>
<feature type="transmembrane region" description="Helical" evidence="5">
    <location>
        <begin position="110"/>
        <end position="131"/>
    </location>
</feature>
<evidence type="ECO:0000256" key="4">
    <source>
        <dbReference type="ARBA" id="ARBA00023136"/>
    </source>
</evidence>
<comment type="subcellular location">
    <subcellularLocation>
        <location evidence="1">Membrane</location>
        <topology evidence="1">Multi-pass membrane protein</topology>
    </subcellularLocation>
</comment>
<evidence type="ECO:0000259" key="6">
    <source>
        <dbReference type="PROSITE" id="PS50261"/>
    </source>
</evidence>
<keyword evidence="3 5" id="KW-1133">Transmembrane helix</keyword>
<evidence type="ECO:0000256" key="3">
    <source>
        <dbReference type="ARBA" id="ARBA00022989"/>
    </source>
</evidence>
<dbReference type="InParanoid" id="A0A482XD17"/>
<proteinExistence type="predicted"/>
<dbReference type="PANTHER" id="PTHR45902:SF2">
    <property type="entry name" value="G-PROTEIN COUPLED RECEPTORS FAMILY 2 PROFILE 2 DOMAIN-CONTAINING PROTEIN"/>
    <property type="match status" value="1"/>
</dbReference>
<reference evidence="7 8" key="1">
    <citation type="journal article" date="2017" name="Gigascience">
        <title>Genome sequence of the small brown planthopper, Laodelphax striatellus.</title>
        <authorList>
            <person name="Zhu J."/>
            <person name="Jiang F."/>
            <person name="Wang X."/>
            <person name="Yang P."/>
            <person name="Bao Y."/>
            <person name="Zhao W."/>
            <person name="Wang W."/>
            <person name="Lu H."/>
            <person name="Wang Q."/>
            <person name="Cui N."/>
            <person name="Li J."/>
            <person name="Chen X."/>
            <person name="Luo L."/>
            <person name="Yu J."/>
            <person name="Kang L."/>
            <person name="Cui F."/>
        </authorList>
    </citation>
    <scope>NUCLEOTIDE SEQUENCE [LARGE SCALE GENOMIC DNA]</scope>
    <source>
        <strain evidence="7">Lst14</strain>
    </source>
</reference>
<comment type="caution">
    <text evidence="7">The sequence shown here is derived from an EMBL/GenBank/DDBJ whole genome shotgun (WGS) entry which is preliminary data.</text>
</comment>
<evidence type="ECO:0000256" key="2">
    <source>
        <dbReference type="ARBA" id="ARBA00022692"/>
    </source>
</evidence>
<dbReference type="PANTHER" id="PTHR45902">
    <property type="entry name" value="LATROPHILIN RECEPTOR-LIKE PROTEIN A"/>
    <property type="match status" value="1"/>
</dbReference>
<evidence type="ECO:0000256" key="1">
    <source>
        <dbReference type="ARBA" id="ARBA00004141"/>
    </source>
</evidence>
<keyword evidence="2 5" id="KW-0812">Transmembrane</keyword>
<feature type="transmembrane region" description="Helical" evidence="5">
    <location>
        <begin position="45"/>
        <end position="71"/>
    </location>
</feature>
<keyword evidence="4 5" id="KW-0472">Membrane</keyword>
<dbReference type="OrthoDB" id="6134459at2759"/>
<dbReference type="Proteomes" id="UP000291343">
    <property type="component" value="Unassembled WGS sequence"/>
</dbReference>
<feature type="transmembrane region" description="Helical" evidence="5">
    <location>
        <begin position="208"/>
        <end position="227"/>
    </location>
</feature>
<feature type="domain" description="G-protein coupled receptors family 2 profile 2" evidence="6">
    <location>
        <begin position="46"/>
        <end position="308"/>
    </location>
</feature>
<gene>
    <name evidence="7" type="ORF">LSTR_LSTR008100</name>
</gene>
<evidence type="ECO:0000313" key="7">
    <source>
        <dbReference type="EMBL" id="RZF43587.1"/>
    </source>
</evidence>
<evidence type="ECO:0000313" key="8">
    <source>
        <dbReference type="Proteomes" id="UP000291343"/>
    </source>
</evidence>
<dbReference type="PROSITE" id="PS50261">
    <property type="entry name" value="G_PROTEIN_RECEP_F2_4"/>
    <property type="match status" value="1"/>
</dbReference>